<dbReference type="EMBL" id="SOHE01000069">
    <property type="protein sequence ID" value="TFD46930.1"/>
    <property type="molecule type" value="Genomic_DNA"/>
</dbReference>
<dbReference type="Gene3D" id="1.10.10.10">
    <property type="entry name" value="Winged helix-like DNA-binding domain superfamily/Winged helix DNA-binding domain"/>
    <property type="match status" value="1"/>
</dbReference>
<dbReference type="RefSeq" id="WP_134520606.1">
    <property type="nucleotide sequence ID" value="NZ_SOHE01000069.1"/>
</dbReference>
<protein>
    <submittedName>
        <fullName evidence="2">MarR family transcriptional regulator</fullName>
    </submittedName>
</protein>
<dbReference type="OrthoDB" id="162531at2"/>
<evidence type="ECO:0000313" key="3">
    <source>
        <dbReference type="Proteomes" id="UP000297447"/>
    </source>
</evidence>
<feature type="domain" description="HTH marR-type" evidence="1">
    <location>
        <begin position="13"/>
        <end position="118"/>
    </location>
</feature>
<reference evidence="2 3" key="1">
    <citation type="submission" date="2019-03" db="EMBL/GenBank/DDBJ databases">
        <title>Genomics of glacier-inhabiting Cryobacterium strains.</title>
        <authorList>
            <person name="Liu Q."/>
            <person name="Xin Y.-H."/>
        </authorList>
    </citation>
    <scope>NUCLEOTIDE SEQUENCE [LARGE SCALE GENOMIC DNA]</scope>
    <source>
        <strain evidence="2 3">Hh14</strain>
    </source>
</reference>
<dbReference type="InterPro" id="IPR036388">
    <property type="entry name" value="WH-like_DNA-bd_sf"/>
</dbReference>
<proteinExistence type="predicted"/>
<dbReference type="SMART" id="SM00347">
    <property type="entry name" value="HTH_MARR"/>
    <property type="match status" value="1"/>
</dbReference>
<organism evidence="2 3">
    <name type="scientific">Cryobacterium frigoriphilum</name>
    <dbReference type="NCBI Taxonomy" id="1259150"/>
    <lineage>
        <taxon>Bacteria</taxon>
        <taxon>Bacillati</taxon>
        <taxon>Actinomycetota</taxon>
        <taxon>Actinomycetes</taxon>
        <taxon>Micrococcales</taxon>
        <taxon>Microbacteriaceae</taxon>
        <taxon>Cryobacterium</taxon>
    </lineage>
</organism>
<comment type="caution">
    <text evidence="2">The sequence shown here is derived from an EMBL/GenBank/DDBJ whole genome shotgun (WGS) entry which is preliminary data.</text>
</comment>
<dbReference type="GO" id="GO:0003700">
    <property type="term" value="F:DNA-binding transcription factor activity"/>
    <property type="evidence" value="ECO:0007669"/>
    <property type="project" value="InterPro"/>
</dbReference>
<dbReference type="SUPFAM" id="SSF46785">
    <property type="entry name" value="Winged helix' DNA-binding domain"/>
    <property type="match status" value="1"/>
</dbReference>
<dbReference type="Pfam" id="PF12802">
    <property type="entry name" value="MarR_2"/>
    <property type="match status" value="1"/>
</dbReference>
<keyword evidence="3" id="KW-1185">Reference proteome</keyword>
<evidence type="ECO:0000313" key="2">
    <source>
        <dbReference type="EMBL" id="TFD46930.1"/>
    </source>
</evidence>
<sequence>MAFRWGDSGGRVEKIQSTELLPVQPILRNIYGRGREKERATTARVQDISAEMSITVGATSKLVGRLEWAGLAVRSAHPRDRRSSVVSLSDRGLTSLMAVAEVAEAHLRVLGDILPADRADLLCGQLSALRAHSRAAVRARSRRCVPSLSTGRVSAR</sequence>
<dbReference type="InterPro" id="IPR036390">
    <property type="entry name" value="WH_DNA-bd_sf"/>
</dbReference>
<name>A0A4R8ZUW7_9MICO</name>
<dbReference type="InterPro" id="IPR000835">
    <property type="entry name" value="HTH_MarR-typ"/>
</dbReference>
<evidence type="ECO:0000259" key="1">
    <source>
        <dbReference type="SMART" id="SM00347"/>
    </source>
</evidence>
<dbReference type="Proteomes" id="UP000297447">
    <property type="component" value="Unassembled WGS sequence"/>
</dbReference>
<dbReference type="AlphaFoldDB" id="A0A4R8ZUW7"/>
<accession>A0A4R8ZUW7</accession>
<gene>
    <name evidence="2" type="ORF">E3T55_16290</name>
</gene>